<evidence type="ECO:0000313" key="3">
    <source>
        <dbReference type="Proteomes" id="UP001652700"/>
    </source>
</evidence>
<dbReference type="RefSeq" id="XP_028142323.1">
    <property type="nucleotide sequence ID" value="XM_028286522.1"/>
</dbReference>
<dbReference type="RefSeq" id="XP_028142322.1">
    <property type="nucleotide sequence ID" value="XM_028286521.1"/>
</dbReference>
<keyword evidence="3" id="KW-1185">Reference proteome</keyword>
<dbReference type="OrthoDB" id="10051975at2759"/>
<name>A0A6P7G5M7_DIAVI</name>
<reference evidence="2" key="2">
    <citation type="submission" date="2025-05" db="UniProtKB">
        <authorList>
            <consortium name="EnsemblMetazoa"/>
        </authorList>
    </citation>
    <scope>IDENTIFICATION</scope>
</reference>
<dbReference type="GeneID" id="114336190"/>
<evidence type="ECO:0000313" key="2">
    <source>
        <dbReference type="EnsemblMetazoa" id="XP_028142322.1"/>
    </source>
</evidence>
<dbReference type="Proteomes" id="UP001652700">
    <property type="component" value="Unplaced"/>
</dbReference>
<feature type="compositionally biased region" description="Polar residues" evidence="1">
    <location>
        <begin position="184"/>
        <end position="193"/>
    </location>
</feature>
<evidence type="ECO:0000313" key="4">
    <source>
        <dbReference type="RefSeq" id="XP_028142322.1"/>
    </source>
</evidence>
<gene>
    <name evidence="4 5" type="primary">LOC114336190</name>
</gene>
<dbReference type="AlphaFoldDB" id="A0A6P7G5M7"/>
<dbReference type="KEGG" id="dvv:114336190"/>
<accession>A0A6P7G5M7</accession>
<evidence type="ECO:0000313" key="5">
    <source>
        <dbReference type="RefSeq" id="XP_028142323.1"/>
    </source>
</evidence>
<protein>
    <submittedName>
        <fullName evidence="4 5">Uncharacterized protein LOC114336190</fullName>
    </submittedName>
</protein>
<organism evidence="4">
    <name type="scientific">Diabrotica virgifera virgifera</name>
    <name type="common">western corn rootworm</name>
    <dbReference type="NCBI Taxonomy" id="50390"/>
    <lineage>
        <taxon>Eukaryota</taxon>
        <taxon>Metazoa</taxon>
        <taxon>Ecdysozoa</taxon>
        <taxon>Arthropoda</taxon>
        <taxon>Hexapoda</taxon>
        <taxon>Insecta</taxon>
        <taxon>Pterygota</taxon>
        <taxon>Neoptera</taxon>
        <taxon>Endopterygota</taxon>
        <taxon>Coleoptera</taxon>
        <taxon>Polyphaga</taxon>
        <taxon>Cucujiformia</taxon>
        <taxon>Chrysomeloidea</taxon>
        <taxon>Chrysomelidae</taxon>
        <taxon>Galerucinae</taxon>
        <taxon>Diabroticina</taxon>
        <taxon>Diabroticites</taxon>
        <taxon>Diabrotica</taxon>
    </lineage>
</organism>
<sequence length="283" mass="31711">MEVKQEPINFPEEECEVKIENLDVCDVEPSYSVKTEIKDELEPCSLNTDTESYFVEGNSVDSKTNEFYIEDVKLEEEDKPDIIPIENGRDEAYESKWFAYAAMQSLEDQDTPRQTMVTENENLHTEELRNGLAEELHSKKAAHRKKETSASSSSLRLRSDPSRSRATNNGGTSAAKKRLHKKNTSPAETMSSASSILKNAAENLNKGPSEQDEIGAFVKFLSAKVRKYSPAVRKGVQHAIMDVIMKADKGLLNCQPTLYPHHTSSTQSSIINSPNSENFVDYV</sequence>
<feature type="region of interest" description="Disordered" evidence="1">
    <location>
        <begin position="138"/>
        <end position="193"/>
    </location>
</feature>
<proteinExistence type="predicted"/>
<evidence type="ECO:0000256" key="1">
    <source>
        <dbReference type="SAM" id="MobiDB-lite"/>
    </source>
</evidence>
<dbReference type="EnsemblMetazoa" id="XM_028286521.2">
    <property type="protein sequence ID" value="XP_028142322.1"/>
    <property type="gene ID" value="LOC114336190"/>
</dbReference>
<reference evidence="4 5" key="1">
    <citation type="submission" date="2025-04" db="UniProtKB">
        <authorList>
            <consortium name="RefSeq"/>
        </authorList>
    </citation>
    <scope>IDENTIFICATION</scope>
    <source>
        <tissue evidence="4 5">Whole insect</tissue>
    </source>
</reference>